<gene>
    <name evidence="1" type="ORF">VN97_g10712</name>
</gene>
<organism evidence="1 2">
    <name type="scientific">Penicillium thymicola</name>
    <dbReference type="NCBI Taxonomy" id="293382"/>
    <lineage>
        <taxon>Eukaryota</taxon>
        <taxon>Fungi</taxon>
        <taxon>Dikarya</taxon>
        <taxon>Ascomycota</taxon>
        <taxon>Pezizomycotina</taxon>
        <taxon>Eurotiomycetes</taxon>
        <taxon>Eurotiomycetidae</taxon>
        <taxon>Eurotiales</taxon>
        <taxon>Aspergillaceae</taxon>
        <taxon>Penicillium</taxon>
    </lineage>
</organism>
<reference evidence="1" key="1">
    <citation type="submission" date="2015-06" db="EMBL/GenBank/DDBJ databases">
        <authorList>
            <person name="Nguyen H."/>
        </authorList>
    </citation>
    <scope>NUCLEOTIDE SEQUENCE</scope>
    <source>
        <strain evidence="1">DAOM 180753</strain>
    </source>
</reference>
<reference evidence="1" key="2">
    <citation type="journal article" date="2016" name="Fungal Biol.">
        <title>Ochratoxin A production by Penicillium thymicola.</title>
        <authorList>
            <person name="Nguyen H.D.T."/>
            <person name="McMullin D.R."/>
            <person name="Ponomareva E."/>
            <person name="Riley R."/>
            <person name="Pomraning K.R."/>
            <person name="Baker S.E."/>
            <person name="Seifert K.A."/>
        </authorList>
    </citation>
    <scope>NUCLEOTIDE SEQUENCE</scope>
    <source>
        <strain evidence="1">DAOM 180753</strain>
    </source>
</reference>
<sequence>RVRNGRAPLYGRATGGDKAGCTINGVRTRVRTRVRITKSRDHCINPFS</sequence>
<name>A0AAI9X3V9_PENTH</name>
<comment type="caution">
    <text evidence="1">The sequence shown here is derived from an EMBL/GenBank/DDBJ whole genome shotgun (WGS) entry which is preliminary data.</text>
</comment>
<proteinExistence type="predicted"/>
<feature type="non-terminal residue" evidence="1">
    <location>
        <position position="1"/>
    </location>
</feature>
<keyword evidence="2" id="KW-1185">Reference proteome</keyword>
<evidence type="ECO:0000313" key="1">
    <source>
        <dbReference type="EMBL" id="KAJ9482712.1"/>
    </source>
</evidence>
<evidence type="ECO:0000313" key="2">
    <source>
        <dbReference type="Proteomes" id="UP001227192"/>
    </source>
</evidence>
<protein>
    <submittedName>
        <fullName evidence="1">Uncharacterized protein</fullName>
    </submittedName>
</protein>
<accession>A0AAI9X3V9</accession>
<dbReference type="Proteomes" id="UP001227192">
    <property type="component" value="Unassembled WGS sequence"/>
</dbReference>
<dbReference type="AlphaFoldDB" id="A0AAI9X3V9"/>
<dbReference type="EMBL" id="LACB01000520">
    <property type="protein sequence ID" value="KAJ9482712.1"/>
    <property type="molecule type" value="Genomic_DNA"/>
</dbReference>